<feature type="transmembrane region" description="Helical" evidence="2">
    <location>
        <begin position="33"/>
        <end position="54"/>
    </location>
</feature>
<dbReference type="AlphaFoldDB" id="A0A852YS09"/>
<feature type="transmembrane region" description="Helical" evidence="2">
    <location>
        <begin position="389"/>
        <end position="411"/>
    </location>
</feature>
<evidence type="ECO:0000256" key="1">
    <source>
        <dbReference type="SAM" id="MobiDB-lite"/>
    </source>
</evidence>
<keyword evidence="2" id="KW-0472">Membrane</keyword>
<feature type="transmembrane region" description="Helical" evidence="2">
    <location>
        <begin position="348"/>
        <end position="369"/>
    </location>
</feature>
<protein>
    <submittedName>
        <fullName evidence="3">Putative membrane protein</fullName>
    </submittedName>
</protein>
<dbReference type="Pfam" id="PF07907">
    <property type="entry name" value="YibE_F"/>
    <property type="match status" value="1"/>
</dbReference>
<evidence type="ECO:0000313" key="4">
    <source>
        <dbReference type="Proteomes" id="UP000548304"/>
    </source>
</evidence>
<feature type="transmembrane region" description="Helical" evidence="2">
    <location>
        <begin position="220"/>
        <end position="240"/>
    </location>
</feature>
<name>A0A852YS09_9ACTN</name>
<feature type="region of interest" description="Disordered" evidence="1">
    <location>
        <begin position="452"/>
        <end position="490"/>
    </location>
</feature>
<feature type="transmembrane region" description="Helical" evidence="2">
    <location>
        <begin position="193"/>
        <end position="213"/>
    </location>
</feature>
<dbReference type="PANTHER" id="PTHR41771">
    <property type="entry name" value="MEMBRANE PROTEIN-RELATED"/>
    <property type="match status" value="1"/>
</dbReference>
<keyword evidence="2" id="KW-0812">Transmembrane</keyword>
<sequence length="490" mass="50304">MPEDRSSEGIPQLPDHGHGHGHDAPPASNSTRLLLTAVLAPFLLAALIGALVLYPFGEHPSPAKPTGFARTPVNGMIVGSESGACTLGGAGNGSAGAGSSGSGSRGDCLRLRIELRDGPAAGETIEQNVPVEPTTPEFEVDDEVVLAYSGTAPRKSTSYQIVDYQRGHWMLLLFGLFAGAVVVLGRWKGVASLLALGVAFAVIAGFVLPAVLAGRSPLQVAVVGAGLIMFFVLYFTHGFSARTSTAVLGTLSSLTLIGLLSSVFAALTQLTGLDDSTSSLVGALGHGIDARGLLLAGIVIGALGVLDDVTVTQTSAVWELHRANPALRWRQLYSAALRIGRDHVASSVNTLVLAYAGTALPLLLTYSLSGRSFVDIVTTQDVAQEVVRTLVGSLGLIAAVPLTTAIAALIVMREKRSDGPAGKAHGTDAAELIAHGARLGAARATFGAGSPPAAGIDHPFRTDPGLELPFTAVPPRSTGGPHTRRSGNAE</sequence>
<keyword evidence="2" id="KW-1133">Transmembrane helix</keyword>
<accession>A0A852YS09</accession>
<evidence type="ECO:0000256" key="2">
    <source>
        <dbReference type="SAM" id="Phobius"/>
    </source>
</evidence>
<dbReference type="PANTHER" id="PTHR41771:SF1">
    <property type="entry name" value="MEMBRANE PROTEIN"/>
    <property type="match status" value="1"/>
</dbReference>
<proteinExistence type="predicted"/>
<comment type="caution">
    <text evidence="3">The sequence shown here is derived from an EMBL/GenBank/DDBJ whole genome shotgun (WGS) entry which is preliminary data.</text>
</comment>
<feature type="transmembrane region" description="Helical" evidence="2">
    <location>
        <begin position="169"/>
        <end position="187"/>
    </location>
</feature>
<organism evidence="3 4">
    <name type="scientific">Actinopolyspora biskrensis</name>
    <dbReference type="NCBI Taxonomy" id="1470178"/>
    <lineage>
        <taxon>Bacteria</taxon>
        <taxon>Bacillati</taxon>
        <taxon>Actinomycetota</taxon>
        <taxon>Actinomycetes</taxon>
        <taxon>Actinopolysporales</taxon>
        <taxon>Actinopolysporaceae</taxon>
        <taxon>Actinopolyspora</taxon>
    </lineage>
</organism>
<reference evidence="3 4" key="1">
    <citation type="submission" date="2020-07" db="EMBL/GenBank/DDBJ databases">
        <title>Genomic Encyclopedia of Type Strains, Phase III (KMG-III): the genomes of soil and plant-associated and newly described type strains.</title>
        <authorList>
            <person name="Whitman W."/>
        </authorList>
    </citation>
    <scope>NUCLEOTIDE SEQUENCE [LARGE SCALE GENOMIC DNA]</scope>
    <source>
        <strain evidence="3 4">CECT 8576</strain>
    </source>
</reference>
<dbReference type="EMBL" id="JACBYW010000001">
    <property type="protein sequence ID" value="NYH76900.1"/>
    <property type="molecule type" value="Genomic_DNA"/>
</dbReference>
<evidence type="ECO:0000313" key="3">
    <source>
        <dbReference type="EMBL" id="NYH76900.1"/>
    </source>
</evidence>
<keyword evidence="4" id="KW-1185">Reference proteome</keyword>
<dbReference type="RefSeq" id="WP_179533535.1">
    <property type="nucleotide sequence ID" value="NZ_JACBYW010000001.1"/>
</dbReference>
<dbReference type="InterPro" id="IPR012507">
    <property type="entry name" value="YibE_F"/>
</dbReference>
<feature type="region of interest" description="Disordered" evidence="1">
    <location>
        <begin position="1"/>
        <end position="27"/>
    </location>
</feature>
<dbReference type="Proteomes" id="UP000548304">
    <property type="component" value="Unassembled WGS sequence"/>
</dbReference>
<gene>
    <name evidence="3" type="ORF">FHR84_000214</name>
</gene>
<feature type="transmembrane region" description="Helical" evidence="2">
    <location>
        <begin position="246"/>
        <end position="267"/>
    </location>
</feature>